<dbReference type="PROSITE" id="PS00301">
    <property type="entry name" value="G_TR_1"/>
    <property type="match status" value="1"/>
</dbReference>
<dbReference type="Proteomes" id="UP000193922">
    <property type="component" value="Unassembled WGS sequence"/>
</dbReference>
<feature type="domain" description="Tr-type G" evidence="9">
    <location>
        <begin position="62"/>
        <end position="339"/>
    </location>
</feature>
<evidence type="ECO:0000256" key="3">
    <source>
        <dbReference type="ARBA" id="ARBA00022741"/>
    </source>
</evidence>
<evidence type="ECO:0000256" key="8">
    <source>
        <dbReference type="HAMAP-Rule" id="MF_03061"/>
    </source>
</evidence>
<dbReference type="SUPFAM" id="SSF54211">
    <property type="entry name" value="Ribosomal protein S5 domain 2-like"/>
    <property type="match status" value="1"/>
</dbReference>
<dbReference type="InterPro" id="IPR000640">
    <property type="entry name" value="EFG_V-like"/>
</dbReference>
<dbReference type="EMBL" id="MCFD01000013">
    <property type="protein sequence ID" value="ORX67076.1"/>
    <property type="molecule type" value="Genomic_DNA"/>
</dbReference>
<dbReference type="Gene3D" id="3.30.70.240">
    <property type="match status" value="1"/>
</dbReference>
<keyword evidence="11" id="KW-1185">Reference proteome</keyword>
<comment type="subcellular location">
    <subcellularLocation>
        <location evidence="1 8">Mitochondrion</location>
    </subcellularLocation>
</comment>
<dbReference type="InterPro" id="IPR004161">
    <property type="entry name" value="EFTu-like_2"/>
</dbReference>
<name>A0A1Y1W1H2_9FUNG</name>
<evidence type="ECO:0000313" key="10">
    <source>
        <dbReference type="EMBL" id="ORX67076.1"/>
    </source>
</evidence>
<comment type="similarity">
    <text evidence="2">Belongs to the TRAFAC class translation factor GTPase superfamily. Classic translation factor GTPase family. EF-G/EF-2 subfamily.</text>
</comment>
<keyword evidence="3 8" id="KW-0547">Nucleotide-binding</keyword>
<keyword evidence="6 8" id="KW-0342">GTP-binding</keyword>
<dbReference type="NCBIfam" id="NF009381">
    <property type="entry name" value="PRK12740.1-5"/>
    <property type="match status" value="1"/>
</dbReference>
<keyword evidence="8" id="KW-0496">Mitochondrion</keyword>
<evidence type="ECO:0000256" key="1">
    <source>
        <dbReference type="ARBA" id="ARBA00004173"/>
    </source>
</evidence>
<protein>
    <recommendedName>
        <fullName evidence="8">Elongation factor G, mitochondrial</fullName>
        <shortName evidence="8">EF-Gmt</shortName>
    </recommendedName>
    <alternativeName>
        <fullName evidence="8">Elongation factor G 1, mitochondrial</fullName>
        <shortName evidence="8">mEF-G 1</shortName>
    </alternativeName>
    <alternativeName>
        <fullName evidence="8">Elongation factor G1</fullName>
    </alternativeName>
</protein>
<dbReference type="CDD" id="cd01434">
    <property type="entry name" value="EFG_mtEFG1_IV"/>
    <property type="match status" value="1"/>
</dbReference>
<dbReference type="CDD" id="cd04091">
    <property type="entry name" value="mtEFG1_II_like"/>
    <property type="match status" value="1"/>
</dbReference>
<evidence type="ECO:0000256" key="5">
    <source>
        <dbReference type="ARBA" id="ARBA00022917"/>
    </source>
</evidence>
<dbReference type="InterPro" id="IPR005517">
    <property type="entry name" value="Transl_elong_EFG/EF2_IV"/>
</dbReference>
<gene>
    <name evidence="8" type="primary">MEF1</name>
    <name evidence="10" type="ORF">DL89DRAFT_269519</name>
</gene>
<dbReference type="Gene3D" id="2.40.30.10">
    <property type="entry name" value="Translation factors"/>
    <property type="match status" value="1"/>
</dbReference>
<dbReference type="InterPro" id="IPR041095">
    <property type="entry name" value="EFG_II"/>
</dbReference>
<dbReference type="FunFam" id="3.30.70.870:FF:000001">
    <property type="entry name" value="Elongation factor G"/>
    <property type="match status" value="1"/>
</dbReference>
<dbReference type="GO" id="GO:0070125">
    <property type="term" value="P:mitochondrial translational elongation"/>
    <property type="evidence" value="ECO:0007669"/>
    <property type="project" value="UniProtKB-UniRule"/>
</dbReference>
<dbReference type="InterPro" id="IPR009022">
    <property type="entry name" value="EFG_III"/>
</dbReference>
<dbReference type="InterPro" id="IPR027417">
    <property type="entry name" value="P-loop_NTPase"/>
</dbReference>
<feature type="binding site" evidence="8">
    <location>
        <begin position="192"/>
        <end position="195"/>
    </location>
    <ligand>
        <name>GTP</name>
        <dbReference type="ChEBI" id="CHEBI:37565"/>
    </ligand>
</feature>
<dbReference type="PROSITE" id="PS51722">
    <property type="entry name" value="G_TR_2"/>
    <property type="match status" value="1"/>
</dbReference>
<dbReference type="SUPFAM" id="SSF54980">
    <property type="entry name" value="EF-G C-terminal domain-like"/>
    <property type="match status" value="2"/>
</dbReference>
<evidence type="ECO:0000259" key="9">
    <source>
        <dbReference type="PROSITE" id="PS51722"/>
    </source>
</evidence>
<dbReference type="PRINTS" id="PR00315">
    <property type="entry name" value="ELONGATNFCT"/>
</dbReference>
<dbReference type="FunFam" id="3.30.230.10:FF:000003">
    <property type="entry name" value="Elongation factor G"/>
    <property type="match status" value="1"/>
</dbReference>
<dbReference type="NCBIfam" id="TIGR00484">
    <property type="entry name" value="EF-G"/>
    <property type="match status" value="1"/>
</dbReference>
<evidence type="ECO:0000256" key="4">
    <source>
        <dbReference type="ARBA" id="ARBA00022768"/>
    </source>
</evidence>
<reference evidence="10 11" key="1">
    <citation type="submission" date="2016-07" db="EMBL/GenBank/DDBJ databases">
        <title>Pervasive Adenine N6-methylation of Active Genes in Fungi.</title>
        <authorList>
            <consortium name="DOE Joint Genome Institute"/>
            <person name="Mondo S.J."/>
            <person name="Dannebaum R.O."/>
            <person name="Kuo R.C."/>
            <person name="Labutti K."/>
            <person name="Haridas S."/>
            <person name="Kuo A."/>
            <person name="Salamov A."/>
            <person name="Ahrendt S.R."/>
            <person name="Lipzen A."/>
            <person name="Sullivan W."/>
            <person name="Andreopoulos W.B."/>
            <person name="Clum A."/>
            <person name="Lindquist E."/>
            <person name="Daum C."/>
            <person name="Ramamoorthy G.K."/>
            <person name="Gryganskyi A."/>
            <person name="Culley D."/>
            <person name="Magnuson J.K."/>
            <person name="James T.Y."/>
            <person name="O'Malley M.A."/>
            <person name="Stajich J.E."/>
            <person name="Spatafora J.W."/>
            <person name="Visel A."/>
            <person name="Grigoriev I.V."/>
        </authorList>
    </citation>
    <scope>NUCLEOTIDE SEQUENCE [LARGE SCALE GENOMIC DNA]</scope>
    <source>
        <strain evidence="10 11">ATCC 12442</strain>
    </source>
</reference>
<dbReference type="Gene3D" id="3.30.230.10">
    <property type="match status" value="1"/>
</dbReference>
<comment type="function">
    <text evidence="7">Catalyzes the GTP-dependent ribosomal translocation step during translation elongation. During this step, the ribosome changes from the pre-translocational (PRE) to the post-translocational (POST) state as the newly formed A-site-bound peptidyl-tRNA and P-site-bound deacylated tRNA move to the P and E sites, respectively. Catalyzes the coordinated movement of the two tRNA molecules, the mRNA and conformational changes in the ribosome.</text>
</comment>
<dbReference type="FunFam" id="3.40.50.300:FF:000029">
    <property type="entry name" value="Elongation factor G"/>
    <property type="match status" value="1"/>
</dbReference>
<dbReference type="InterPro" id="IPR005225">
    <property type="entry name" value="Small_GTP-bd"/>
</dbReference>
<dbReference type="Pfam" id="PF03764">
    <property type="entry name" value="EFG_IV"/>
    <property type="match status" value="1"/>
</dbReference>
<dbReference type="SUPFAM" id="SSF50447">
    <property type="entry name" value="Translation proteins"/>
    <property type="match status" value="1"/>
</dbReference>
<dbReference type="HAMAP" id="MF_00054_B">
    <property type="entry name" value="EF_G_EF_2_B"/>
    <property type="match status" value="1"/>
</dbReference>
<dbReference type="FunFam" id="2.40.30.10:FF:000022">
    <property type="entry name" value="Elongation factor G, mitochondrial"/>
    <property type="match status" value="1"/>
</dbReference>
<dbReference type="GO" id="GO:0005739">
    <property type="term" value="C:mitochondrion"/>
    <property type="evidence" value="ECO:0007669"/>
    <property type="project" value="UniProtKB-SubCell"/>
</dbReference>
<dbReference type="AlphaFoldDB" id="A0A1Y1W1H2"/>
<proteinExistence type="inferred from homology"/>
<organism evidence="10 11">
    <name type="scientific">Linderina pennispora</name>
    <dbReference type="NCBI Taxonomy" id="61395"/>
    <lineage>
        <taxon>Eukaryota</taxon>
        <taxon>Fungi</taxon>
        <taxon>Fungi incertae sedis</taxon>
        <taxon>Zoopagomycota</taxon>
        <taxon>Kickxellomycotina</taxon>
        <taxon>Kickxellomycetes</taxon>
        <taxon>Kickxellales</taxon>
        <taxon>Kickxellaceae</taxon>
        <taxon>Linderina</taxon>
    </lineage>
</organism>
<sequence>MPLNMLLPRLGQGALQTLSRPTSLAGMAAGRFKARATPFMSALANKRYSSTQPDAADVERLRKLRNIGISAHIDSGKTTLTERILYYTGRIKSIHEVRGKDNVGATMDWMELEREKGITIQSAATYAQWGETNLNIIDTPGHVDFTIEVERALRVLDGAVLVLCSVSGVQSQTITVDRQMRRYNVPRISFINKMDRAGANPQRIIEQIRNKLKIPAAALQVPIGAEDAFEGVVDILKMKAVYNRGERGEDVVLEEIPAHLVEKVKEAREELVATLAEVDDEIGELFIEEKEPTEQQLRDAVRRATIARKFSPVMMGSAIKDKGIQPLLDGVISYLPTPVEVKNTMLDIDNNEQVMDVVPYSNQPFVGLAFKLEEGKYGQLTYIRVYQGKLEKGQFAYHVKTGKKVKISRLVRMHSNSMEDVDSVGAGEICALFGIDCASGDTFTDGSVNCSMSTMFVPDSVISLSLTPKDKNSPNFSKALNRFQKEDPTFRVHVDSESKQTIISGMGELHLDIYVERMRREYGVDCITGKPQVAFRETATCRSEFAYTHKKQSGGAGQFGRVQGYIEPIDPEEHAETPHEFVNNVVGGNIPTQYIPACEKGFYDGLHEGFMVGHPIVGVRMVLKDGAAHSVDSSELAFRLAGFYAFREAFKASNPRVLEPVMTVEVSAPIEFQGSVLGSVNKRKGIIVDTDTQEDYCVVTAEVPLNNMFGYSTELRSATQGKGEFSMEYKRHSPVLPNVQEDMVKEYQKKLAEKK</sequence>
<dbReference type="OrthoDB" id="198619at2759"/>
<dbReference type="InterPro" id="IPR031157">
    <property type="entry name" value="G_TR_CS"/>
</dbReference>
<dbReference type="PANTHER" id="PTHR43636">
    <property type="entry name" value="ELONGATION FACTOR G, MITOCHONDRIAL"/>
    <property type="match status" value="1"/>
</dbReference>
<dbReference type="UniPathway" id="UPA00345"/>
<dbReference type="PANTHER" id="PTHR43636:SF2">
    <property type="entry name" value="ELONGATION FACTOR G, MITOCHONDRIAL"/>
    <property type="match status" value="1"/>
</dbReference>
<dbReference type="STRING" id="61395.A0A1Y1W1H2"/>
<dbReference type="Gene3D" id="3.30.70.870">
    <property type="entry name" value="Elongation Factor G (Translational Gtpase), domain 3"/>
    <property type="match status" value="1"/>
</dbReference>
<dbReference type="GO" id="GO:0005525">
    <property type="term" value="F:GTP binding"/>
    <property type="evidence" value="ECO:0007669"/>
    <property type="project" value="UniProtKB-UniRule"/>
</dbReference>
<dbReference type="InterPro" id="IPR047872">
    <property type="entry name" value="EFG_IV"/>
</dbReference>
<dbReference type="InterPro" id="IPR004540">
    <property type="entry name" value="Transl_elong_EFG/EF2"/>
</dbReference>
<evidence type="ECO:0000256" key="7">
    <source>
        <dbReference type="ARBA" id="ARBA00024731"/>
    </source>
</evidence>
<dbReference type="Pfam" id="PF03144">
    <property type="entry name" value="GTP_EFTU_D2"/>
    <property type="match status" value="1"/>
</dbReference>
<dbReference type="CDD" id="cd01886">
    <property type="entry name" value="EF-G"/>
    <property type="match status" value="1"/>
</dbReference>
<dbReference type="InterPro" id="IPR035649">
    <property type="entry name" value="EFG_V"/>
</dbReference>
<evidence type="ECO:0000256" key="2">
    <source>
        <dbReference type="ARBA" id="ARBA00005870"/>
    </source>
</evidence>
<keyword evidence="4 8" id="KW-0251">Elongation factor</keyword>
<dbReference type="GO" id="GO:0003746">
    <property type="term" value="F:translation elongation factor activity"/>
    <property type="evidence" value="ECO:0007669"/>
    <property type="project" value="UniProtKB-UniRule"/>
</dbReference>
<dbReference type="InterPro" id="IPR009000">
    <property type="entry name" value="Transl_B-barrel_sf"/>
</dbReference>
<keyword evidence="5 8" id="KW-0648">Protein biosynthesis</keyword>
<dbReference type="SMART" id="SM00889">
    <property type="entry name" value="EFG_IV"/>
    <property type="match status" value="1"/>
</dbReference>
<dbReference type="FunFam" id="3.30.70.240:FF:000001">
    <property type="entry name" value="Elongation factor G"/>
    <property type="match status" value="1"/>
</dbReference>
<dbReference type="GO" id="GO:0003924">
    <property type="term" value="F:GTPase activity"/>
    <property type="evidence" value="ECO:0007669"/>
    <property type="project" value="UniProtKB-UniRule"/>
</dbReference>
<dbReference type="Pfam" id="PF14492">
    <property type="entry name" value="EFG_III"/>
    <property type="match status" value="1"/>
</dbReference>
<evidence type="ECO:0000256" key="6">
    <source>
        <dbReference type="ARBA" id="ARBA00023134"/>
    </source>
</evidence>
<dbReference type="NCBIfam" id="TIGR00231">
    <property type="entry name" value="small_GTP"/>
    <property type="match status" value="1"/>
</dbReference>
<dbReference type="CDD" id="cd16262">
    <property type="entry name" value="EFG_III"/>
    <property type="match status" value="1"/>
</dbReference>
<dbReference type="Pfam" id="PF00009">
    <property type="entry name" value="GTP_EFTU"/>
    <property type="match status" value="1"/>
</dbReference>
<dbReference type="InterPro" id="IPR020568">
    <property type="entry name" value="Ribosomal_Su5_D2-typ_SF"/>
</dbReference>
<evidence type="ECO:0000313" key="11">
    <source>
        <dbReference type="Proteomes" id="UP000193922"/>
    </source>
</evidence>
<comment type="similarity">
    <text evidence="8">Belongs to the GTP-binding elongation factor family. EF-G/EF-2 subfamily.</text>
</comment>
<feature type="binding site" evidence="8">
    <location>
        <begin position="138"/>
        <end position="142"/>
    </location>
    <ligand>
        <name>GTP</name>
        <dbReference type="ChEBI" id="CHEBI:37565"/>
    </ligand>
</feature>
<feature type="binding site" evidence="8">
    <location>
        <begin position="71"/>
        <end position="78"/>
    </location>
    <ligand>
        <name>GTP</name>
        <dbReference type="ChEBI" id="CHEBI:37565"/>
    </ligand>
</feature>
<dbReference type="Pfam" id="PF00679">
    <property type="entry name" value="EFG_C"/>
    <property type="match status" value="1"/>
</dbReference>
<dbReference type="InterPro" id="IPR035647">
    <property type="entry name" value="EFG_III/V"/>
</dbReference>
<dbReference type="InterPro" id="IPR014721">
    <property type="entry name" value="Ribsml_uS5_D2-typ_fold_subgr"/>
</dbReference>
<comment type="function">
    <text evidence="8">Mitochondrial GTPase that catalyzes the GTP-dependent ribosomal translocation step during translation elongation. During this step, the ribosome changes from the pre-translocational (PRE) to the post-translocational (POST) state as the newly formed A-site-bound peptidyl-tRNA and P-site-bound deacylated tRNA move to the P and E sites, respectively. Catalyzes the coordinated movement of the two tRNA molecules, the mRNA and conformational changes in the ribosome.</text>
</comment>
<dbReference type="CDD" id="cd04097">
    <property type="entry name" value="mtEFG1_C"/>
    <property type="match status" value="1"/>
</dbReference>
<accession>A0A1Y1W1H2</accession>
<dbReference type="Gene3D" id="3.40.50.300">
    <property type="entry name" value="P-loop containing nucleotide triphosphate hydrolases"/>
    <property type="match status" value="1"/>
</dbReference>
<comment type="caution">
    <text evidence="10">The sequence shown here is derived from an EMBL/GenBank/DDBJ whole genome shotgun (WGS) entry which is preliminary data.</text>
</comment>
<dbReference type="SMART" id="SM00838">
    <property type="entry name" value="EFG_C"/>
    <property type="match status" value="1"/>
</dbReference>
<dbReference type="SUPFAM" id="SSF52540">
    <property type="entry name" value="P-loop containing nucleoside triphosphate hydrolases"/>
    <property type="match status" value="1"/>
</dbReference>
<dbReference type="InterPro" id="IPR000795">
    <property type="entry name" value="T_Tr_GTP-bd_dom"/>
</dbReference>
<comment type="pathway">
    <text evidence="8">Protein biosynthesis; polypeptide chain elongation.</text>
</comment>